<feature type="signal peptide" evidence="1">
    <location>
        <begin position="1"/>
        <end position="19"/>
    </location>
</feature>
<organism evidence="2 3">
    <name type="scientific">Coccidioides posadasii RMSCC 3488</name>
    <dbReference type="NCBI Taxonomy" id="454284"/>
    <lineage>
        <taxon>Eukaryota</taxon>
        <taxon>Fungi</taxon>
        <taxon>Dikarya</taxon>
        <taxon>Ascomycota</taxon>
        <taxon>Pezizomycotina</taxon>
        <taxon>Eurotiomycetes</taxon>
        <taxon>Eurotiomycetidae</taxon>
        <taxon>Onygenales</taxon>
        <taxon>Onygenaceae</taxon>
        <taxon>Coccidioides</taxon>
    </lineage>
</organism>
<gene>
    <name evidence="2" type="ORF">CPAG_00414</name>
</gene>
<proteinExistence type="predicted"/>
<dbReference type="VEuPathDB" id="FungiDB:CPAG_00414"/>
<protein>
    <submittedName>
        <fullName evidence="2">Uncharacterized protein</fullName>
    </submittedName>
</protein>
<dbReference type="Proteomes" id="UP000054567">
    <property type="component" value="Unassembled WGS sequence"/>
</dbReference>
<sequence length="132" mass="14504">MKLTTSAFLLSILAASVASTPSLHIEAQPGFVYSRASNECSGYRLPNERCQGKLLASNTNDYIDCQEKGGKCCAMDASGTGGYSINPDKFGRAYQRWISMGKQMRVFLIYDWGTQIFVARVYGIIGHQCVEA</sequence>
<dbReference type="EMBL" id="DS268109">
    <property type="protein sequence ID" value="KMM64062.1"/>
    <property type="molecule type" value="Genomic_DNA"/>
</dbReference>
<keyword evidence="1" id="KW-0732">Signal</keyword>
<reference evidence="2 3" key="1">
    <citation type="submission" date="2007-06" db="EMBL/GenBank/DDBJ databases">
        <title>The Genome Sequence of Coccidioides posadasii RMSCC_3488.</title>
        <authorList>
            <consortium name="Coccidioides Genome Resources Consortium"/>
            <consortium name="The Broad Institute Genome Sequencing Platform"/>
            <person name="Henn M.R."/>
            <person name="Sykes S."/>
            <person name="Young S."/>
            <person name="Jaffe D."/>
            <person name="Berlin A."/>
            <person name="Alvarez P."/>
            <person name="Butler J."/>
            <person name="Gnerre S."/>
            <person name="Grabherr M."/>
            <person name="Mauceli E."/>
            <person name="Brockman W."/>
            <person name="Kodira C."/>
            <person name="Alvarado L."/>
            <person name="Zeng Q."/>
            <person name="Crawford M."/>
            <person name="Antoine C."/>
            <person name="Devon K."/>
            <person name="Galgiani J."/>
            <person name="Orsborn K."/>
            <person name="Lewis M.L."/>
            <person name="Nusbaum C."/>
            <person name="Galagan J."/>
            <person name="Birren B."/>
        </authorList>
    </citation>
    <scope>NUCLEOTIDE SEQUENCE [LARGE SCALE GENOMIC DNA]</scope>
    <source>
        <strain evidence="2 3">RMSCC 3488</strain>
    </source>
</reference>
<reference evidence="3" key="2">
    <citation type="journal article" date="2009" name="Genome Res.">
        <title>Comparative genomic analyses of the human fungal pathogens Coccidioides and their relatives.</title>
        <authorList>
            <person name="Sharpton T.J."/>
            <person name="Stajich J.E."/>
            <person name="Rounsley S.D."/>
            <person name="Gardner M.J."/>
            <person name="Wortman J.R."/>
            <person name="Jordar V.S."/>
            <person name="Maiti R."/>
            <person name="Kodira C.D."/>
            <person name="Neafsey D.E."/>
            <person name="Zeng Q."/>
            <person name="Hung C.-Y."/>
            <person name="McMahan C."/>
            <person name="Muszewska A."/>
            <person name="Grynberg M."/>
            <person name="Mandel M.A."/>
            <person name="Kellner E.M."/>
            <person name="Barker B.M."/>
            <person name="Galgiani J.N."/>
            <person name="Orbach M.J."/>
            <person name="Kirkland T.N."/>
            <person name="Cole G.T."/>
            <person name="Henn M.R."/>
            <person name="Birren B.W."/>
            <person name="Taylor J.W."/>
        </authorList>
    </citation>
    <scope>NUCLEOTIDE SEQUENCE [LARGE SCALE GENOMIC DNA]</scope>
    <source>
        <strain evidence="3">RMSCC 3488</strain>
    </source>
</reference>
<dbReference type="AlphaFoldDB" id="A0A0J6HYL0"/>
<reference evidence="3" key="3">
    <citation type="journal article" date="2010" name="Genome Res.">
        <title>Population genomic sequencing of Coccidioides fungi reveals recent hybridization and transposon control.</title>
        <authorList>
            <person name="Neafsey D.E."/>
            <person name="Barker B.M."/>
            <person name="Sharpton T.J."/>
            <person name="Stajich J.E."/>
            <person name="Park D.J."/>
            <person name="Whiston E."/>
            <person name="Hung C.-Y."/>
            <person name="McMahan C."/>
            <person name="White J."/>
            <person name="Sykes S."/>
            <person name="Heiman D."/>
            <person name="Young S."/>
            <person name="Zeng Q."/>
            <person name="Abouelleil A."/>
            <person name="Aftuck L."/>
            <person name="Bessette D."/>
            <person name="Brown A."/>
            <person name="FitzGerald M."/>
            <person name="Lui A."/>
            <person name="Macdonald J.P."/>
            <person name="Priest M."/>
            <person name="Orbach M.J."/>
            <person name="Galgiani J.N."/>
            <person name="Kirkland T.N."/>
            <person name="Cole G.T."/>
            <person name="Birren B.W."/>
            <person name="Henn M.R."/>
            <person name="Taylor J.W."/>
            <person name="Rounsley S.D."/>
        </authorList>
    </citation>
    <scope>NUCLEOTIDE SEQUENCE [LARGE SCALE GENOMIC DNA]</scope>
    <source>
        <strain evidence="3">RMSCC 3488</strain>
    </source>
</reference>
<accession>A0A0J6HYL0</accession>
<evidence type="ECO:0000313" key="2">
    <source>
        <dbReference type="EMBL" id="KMM64062.1"/>
    </source>
</evidence>
<evidence type="ECO:0000256" key="1">
    <source>
        <dbReference type="SAM" id="SignalP"/>
    </source>
</evidence>
<feature type="chain" id="PRO_5005273826" evidence="1">
    <location>
        <begin position="20"/>
        <end position="132"/>
    </location>
</feature>
<evidence type="ECO:0000313" key="3">
    <source>
        <dbReference type="Proteomes" id="UP000054567"/>
    </source>
</evidence>
<name>A0A0J6HYL0_COCPO</name>